<dbReference type="InterPro" id="IPR052156">
    <property type="entry name" value="BCAA_Transport_ATP-bd_LivF"/>
</dbReference>
<reference evidence="7 8" key="1">
    <citation type="submission" date="2014-09" db="EMBL/GenBank/DDBJ databases">
        <title>Genome sequencing of Methyloceanibacter caenitepidi Gela4.</title>
        <authorList>
            <person name="Takeuchi M."/>
            <person name="Susumu S."/>
            <person name="Kamagata Y."/>
            <person name="Oshima K."/>
            <person name="Hattori M."/>
            <person name="Iwasaki W."/>
        </authorList>
    </citation>
    <scope>NUCLEOTIDE SEQUENCE [LARGE SCALE GENOMIC DNA]</scope>
    <source>
        <strain evidence="7 8">Gela4</strain>
    </source>
</reference>
<comment type="similarity">
    <text evidence="1">Belongs to the ABC transporter superfamily.</text>
</comment>
<accession>A0A0A8K6D4</accession>
<dbReference type="PANTHER" id="PTHR43820:SF4">
    <property type="entry name" value="HIGH-AFFINITY BRANCHED-CHAIN AMINO ACID TRANSPORT ATP-BINDING PROTEIN LIVF"/>
    <property type="match status" value="1"/>
</dbReference>
<dbReference type="GO" id="GO:0015658">
    <property type="term" value="F:branched-chain amino acid transmembrane transporter activity"/>
    <property type="evidence" value="ECO:0007669"/>
    <property type="project" value="TreeGrafter"/>
</dbReference>
<dbReference type="InterPro" id="IPR003593">
    <property type="entry name" value="AAA+_ATPase"/>
</dbReference>
<evidence type="ECO:0000256" key="4">
    <source>
        <dbReference type="ARBA" id="ARBA00022840"/>
    </source>
</evidence>
<protein>
    <submittedName>
        <fullName evidence="7">Branched-chain amino acid transport ATP-binding protein LivF</fullName>
    </submittedName>
</protein>
<dbReference type="PROSITE" id="PS00211">
    <property type="entry name" value="ABC_TRANSPORTER_1"/>
    <property type="match status" value="1"/>
</dbReference>
<evidence type="ECO:0000313" key="8">
    <source>
        <dbReference type="Proteomes" id="UP000031643"/>
    </source>
</evidence>
<dbReference type="Gene3D" id="3.40.50.300">
    <property type="entry name" value="P-loop containing nucleotide triphosphate hydrolases"/>
    <property type="match status" value="1"/>
</dbReference>
<sequence>MLLEIKNIKVHYNKVAALKGVSMAVPDKGIVTIVGANGAGKSTTLRAISGLVRISDGEIIFDGQRIDRLAPEKIVALGIAHVPEGRRVFPDLTVEENLRTGAFLRSDKDGIEADLRDVFKRFPRMEERRGQWARSLSGGEQQMLAIGRALMSRPRMLILDEPSMGLSPVMVQEMARAIRDIVDRGVPVVLVEQNAELALKLANFAYVLETGTIALEGPARELHDNDHVRKAYLGA</sequence>
<gene>
    <name evidence="7" type="ORF">GL4_2668</name>
</gene>
<dbReference type="SUPFAM" id="SSF52540">
    <property type="entry name" value="P-loop containing nucleoside triphosphate hydrolases"/>
    <property type="match status" value="1"/>
</dbReference>
<proteinExistence type="inferred from homology"/>
<evidence type="ECO:0000313" key="7">
    <source>
        <dbReference type="EMBL" id="BAQ18102.1"/>
    </source>
</evidence>
<dbReference type="GO" id="GO:0005524">
    <property type="term" value="F:ATP binding"/>
    <property type="evidence" value="ECO:0007669"/>
    <property type="project" value="UniProtKB-KW"/>
</dbReference>
<dbReference type="GO" id="GO:0015807">
    <property type="term" value="P:L-amino acid transport"/>
    <property type="evidence" value="ECO:0007669"/>
    <property type="project" value="TreeGrafter"/>
</dbReference>
<dbReference type="InterPro" id="IPR003439">
    <property type="entry name" value="ABC_transporter-like_ATP-bd"/>
</dbReference>
<keyword evidence="5" id="KW-0029">Amino-acid transport</keyword>
<evidence type="ECO:0000256" key="5">
    <source>
        <dbReference type="ARBA" id="ARBA00022970"/>
    </source>
</evidence>
<evidence type="ECO:0000259" key="6">
    <source>
        <dbReference type="PROSITE" id="PS50893"/>
    </source>
</evidence>
<dbReference type="OrthoDB" id="9806149at2"/>
<dbReference type="EMBL" id="AP014648">
    <property type="protein sequence ID" value="BAQ18102.1"/>
    <property type="molecule type" value="Genomic_DNA"/>
</dbReference>
<dbReference type="CDD" id="cd03224">
    <property type="entry name" value="ABC_TM1139_LivF_branched"/>
    <property type="match status" value="1"/>
</dbReference>
<dbReference type="KEGG" id="mcg:GL4_2668"/>
<keyword evidence="2" id="KW-0813">Transport</keyword>
<dbReference type="AlphaFoldDB" id="A0A0A8K6D4"/>
<keyword evidence="8" id="KW-1185">Reference proteome</keyword>
<evidence type="ECO:0000256" key="3">
    <source>
        <dbReference type="ARBA" id="ARBA00022741"/>
    </source>
</evidence>
<name>A0A0A8K6D4_9HYPH</name>
<dbReference type="Pfam" id="PF00005">
    <property type="entry name" value="ABC_tran"/>
    <property type="match status" value="1"/>
</dbReference>
<dbReference type="Proteomes" id="UP000031643">
    <property type="component" value="Chromosome"/>
</dbReference>
<keyword evidence="3" id="KW-0547">Nucleotide-binding</keyword>
<keyword evidence="4 7" id="KW-0067">ATP-binding</keyword>
<dbReference type="SMART" id="SM00382">
    <property type="entry name" value="AAA"/>
    <property type="match status" value="1"/>
</dbReference>
<organism evidence="7 8">
    <name type="scientific">Methyloceanibacter caenitepidi</name>
    <dbReference type="NCBI Taxonomy" id="1384459"/>
    <lineage>
        <taxon>Bacteria</taxon>
        <taxon>Pseudomonadati</taxon>
        <taxon>Pseudomonadota</taxon>
        <taxon>Alphaproteobacteria</taxon>
        <taxon>Hyphomicrobiales</taxon>
        <taxon>Hyphomicrobiaceae</taxon>
        <taxon>Methyloceanibacter</taxon>
    </lineage>
</organism>
<evidence type="ECO:0000256" key="1">
    <source>
        <dbReference type="ARBA" id="ARBA00005417"/>
    </source>
</evidence>
<dbReference type="HOGENOM" id="CLU_000604_1_2_5"/>
<dbReference type="InterPro" id="IPR027417">
    <property type="entry name" value="P-loop_NTPase"/>
</dbReference>
<feature type="domain" description="ABC transporter" evidence="6">
    <location>
        <begin position="3"/>
        <end position="235"/>
    </location>
</feature>
<dbReference type="STRING" id="1384459.GL4_2668"/>
<dbReference type="PROSITE" id="PS50893">
    <property type="entry name" value="ABC_TRANSPORTER_2"/>
    <property type="match status" value="1"/>
</dbReference>
<evidence type="ECO:0000256" key="2">
    <source>
        <dbReference type="ARBA" id="ARBA00022448"/>
    </source>
</evidence>
<dbReference type="GO" id="GO:0016887">
    <property type="term" value="F:ATP hydrolysis activity"/>
    <property type="evidence" value="ECO:0007669"/>
    <property type="project" value="InterPro"/>
</dbReference>
<dbReference type="InterPro" id="IPR017871">
    <property type="entry name" value="ABC_transporter-like_CS"/>
</dbReference>
<dbReference type="PANTHER" id="PTHR43820">
    <property type="entry name" value="HIGH-AFFINITY BRANCHED-CHAIN AMINO ACID TRANSPORT ATP-BINDING PROTEIN LIVF"/>
    <property type="match status" value="1"/>
</dbReference>